<comment type="caution">
    <text evidence="1">The sequence shown here is derived from an EMBL/GenBank/DDBJ whole genome shotgun (WGS) entry which is preliminary data.</text>
</comment>
<protein>
    <submittedName>
        <fullName evidence="1">Uncharacterized protein</fullName>
    </submittedName>
</protein>
<proteinExistence type="predicted"/>
<name>A0ABV4F830_BRAEL</name>
<dbReference type="EMBL" id="JBGBZA010000002">
    <property type="protein sequence ID" value="MEY9319619.1"/>
    <property type="molecule type" value="Genomic_DNA"/>
</dbReference>
<dbReference type="Proteomes" id="UP001565471">
    <property type="component" value="Unassembled WGS sequence"/>
</dbReference>
<sequence>MVSKGASLGQIADALEVSRRSIRNGCIQGKRGKILSDGSIQLEVSPRQLSATRTKLAFMRERAGLFYLQHEPTEAEKPIIRKAVGLKKKPLLAEEILARLKNNLPSTDKTLSSCRNEGL</sequence>
<keyword evidence="2" id="KW-1185">Reference proteome</keyword>
<gene>
    <name evidence="1" type="ORF">ABIF29_006418</name>
</gene>
<reference evidence="1 2" key="1">
    <citation type="submission" date="2024-07" db="EMBL/GenBank/DDBJ databases">
        <title>Genomic Encyclopedia of Type Strains, Phase V (KMG-V): Genome sequencing to study the core and pangenomes of soil and plant-associated prokaryotes.</title>
        <authorList>
            <person name="Whitman W."/>
        </authorList>
    </citation>
    <scope>NUCLEOTIDE SEQUENCE [LARGE SCALE GENOMIC DNA]</scope>
    <source>
        <strain evidence="1 2">USDA 415</strain>
    </source>
</reference>
<organism evidence="1 2">
    <name type="scientific">Bradyrhizobium elkanii</name>
    <dbReference type="NCBI Taxonomy" id="29448"/>
    <lineage>
        <taxon>Bacteria</taxon>
        <taxon>Pseudomonadati</taxon>
        <taxon>Pseudomonadota</taxon>
        <taxon>Alphaproteobacteria</taxon>
        <taxon>Hyphomicrobiales</taxon>
        <taxon>Nitrobacteraceae</taxon>
        <taxon>Bradyrhizobium</taxon>
    </lineage>
</organism>
<evidence type="ECO:0000313" key="1">
    <source>
        <dbReference type="EMBL" id="MEY9319619.1"/>
    </source>
</evidence>
<evidence type="ECO:0000313" key="2">
    <source>
        <dbReference type="Proteomes" id="UP001565471"/>
    </source>
</evidence>
<dbReference type="RefSeq" id="WP_016843682.1">
    <property type="nucleotide sequence ID" value="NZ_JALJZB010000001.1"/>
</dbReference>
<accession>A0ABV4F830</accession>